<accession>A0A1L7XEB7</accession>
<name>A0A1L7XEB7_9HELO</name>
<feature type="compositionally biased region" description="Basic residues" evidence="1">
    <location>
        <begin position="19"/>
        <end position="29"/>
    </location>
</feature>
<dbReference type="Proteomes" id="UP000184330">
    <property type="component" value="Unassembled WGS sequence"/>
</dbReference>
<feature type="compositionally biased region" description="Polar residues" evidence="1">
    <location>
        <begin position="1"/>
        <end position="17"/>
    </location>
</feature>
<feature type="region of interest" description="Disordered" evidence="1">
    <location>
        <begin position="1"/>
        <end position="34"/>
    </location>
</feature>
<proteinExistence type="predicted"/>
<gene>
    <name evidence="2" type="ORF">PAC_13287</name>
</gene>
<keyword evidence="3" id="KW-1185">Reference proteome</keyword>
<organism evidence="2 3">
    <name type="scientific">Phialocephala subalpina</name>
    <dbReference type="NCBI Taxonomy" id="576137"/>
    <lineage>
        <taxon>Eukaryota</taxon>
        <taxon>Fungi</taxon>
        <taxon>Dikarya</taxon>
        <taxon>Ascomycota</taxon>
        <taxon>Pezizomycotina</taxon>
        <taxon>Leotiomycetes</taxon>
        <taxon>Helotiales</taxon>
        <taxon>Mollisiaceae</taxon>
        <taxon>Phialocephala</taxon>
        <taxon>Phialocephala fortinii species complex</taxon>
    </lineage>
</organism>
<protein>
    <submittedName>
        <fullName evidence="2">Uncharacterized protein</fullName>
    </submittedName>
</protein>
<feature type="compositionally biased region" description="Basic and acidic residues" evidence="1">
    <location>
        <begin position="418"/>
        <end position="428"/>
    </location>
</feature>
<dbReference type="AlphaFoldDB" id="A0A1L7XEB7"/>
<evidence type="ECO:0000313" key="2">
    <source>
        <dbReference type="EMBL" id="CZR63390.1"/>
    </source>
</evidence>
<evidence type="ECO:0000313" key="3">
    <source>
        <dbReference type="Proteomes" id="UP000184330"/>
    </source>
</evidence>
<feature type="region of interest" description="Disordered" evidence="1">
    <location>
        <begin position="397"/>
        <end position="428"/>
    </location>
</feature>
<reference evidence="2 3" key="1">
    <citation type="submission" date="2016-03" db="EMBL/GenBank/DDBJ databases">
        <authorList>
            <person name="Ploux O."/>
        </authorList>
    </citation>
    <scope>NUCLEOTIDE SEQUENCE [LARGE SCALE GENOMIC DNA]</scope>
    <source>
        <strain evidence="2 3">UAMH 11012</strain>
    </source>
</reference>
<feature type="region of interest" description="Disordered" evidence="1">
    <location>
        <begin position="447"/>
        <end position="492"/>
    </location>
</feature>
<feature type="compositionally biased region" description="Low complexity" evidence="1">
    <location>
        <begin position="402"/>
        <end position="416"/>
    </location>
</feature>
<sequence>MPAASQSKALQPKSTNVLKRPHNEKKGKGKNPVGGGIVGCGGKYKITQADTHGELDISSFSFKLFHLKEDHNNYQLFAKFTFGDIQGIMRSCPHGTLNSAPDQGLTIEEFDCACRLTQTTKPGPKNDAYLMMWRGKAGGMRLELEYNWGDLWNLDWGEISETLELEWAIESESELDSESEAHVDSEGDLGGEQPQVPIGRAKKILKTIPDPSISKFVELPPQWAYDITAIGRLRVLIWICGLSAEVHVSLNKISGPAHTFSQRFIAFTHRRADMGNTGEPAARSPEEFEEACVLENGCWPSPEPKGREEWQSRWRGFDGYKLATLADVMDGYIQFKMEDWKLTFSGSFMRGATSTIISAEKIGDVPPQKYWWKDDDSTVTDSWDLWGRRKDFLRTSDSSTLSNARSSSKRASGSGATRHIEKSAVERGNKALQTLSARKSLREEIVADFLGHGEPSKGHGPSPQAVAPEPILAPSQAEGSRRPFNLIKERSN</sequence>
<evidence type="ECO:0000256" key="1">
    <source>
        <dbReference type="SAM" id="MobiDB-lite"/>
    </source>
</evidence>
<feature type="region of interest" description="Disordered" evidence="1">
    <location>
        <begin position="176"/>
        <end position="195"/>
    </location>
</feature>
<dbReference type="EMBL" id="FJOG01000023">
    <property type="protein sequence ID" value="CZR63390.1"/>
    <property type="molecule type" value="Genomic_DNA"/>
</dbReference>